<proteinExistence type="inferred from homology"/>
<dbReference type="InterPro" id="IPR000805">
    <property type="entry name" value="Glyco_hydro_26"/>
</dbReference>
<dbReference type="EMBL" id="LTDF01000149">
    <property type="protein sequence ID" value="KXT44447.1"/>
    <property type="molecule type" value="Genomic_DNA"/>
</dbReference>
<dbReference type="PROSITE" id="PS51764">
    <property type="entry name" value="GH26"/>
    <property type="match status" value="1"/>
</dbReference>
<dbReference type="Proteomes" id="UP000070319">
    <property type="component" value="Unassembled WGS sequence"/>
</dbReference>
<dbReference type="PANTHER" id="PTHR40079:SF4">
    <property type="entry name" value="GH26 DOMAIN-CONTAINING PROTEIN-RELATED"/>
    <property type="match status" value="1"/>
</dbReference>
<evidence type="ECO:0000256" key="5">
    <source>
        <dbReference type="SAM" id="SignalP"/>
    </source>
</evidence>
<accession>A0A139KZ32</accession>
<organism evidence="7">
    <name type="scientific">Bacteroides intestinalis</name>
    <dbReference type="NCBI Taxonomy" id="329854"/>
    <lineage>
        <taxon>Bacteria</taxon>
        <taxon>Pseudomonadati</taxon>
        <taxon>Bacteroidota</taxon>
        <taxon>Bacteroidia</taxon>
        <taxon>Bacteroidales</taxon>
        <taxon>Bacteroidaceae</taxon>
        <taxon>Bacteroides</taxon>
    </lineage>
</organism>
<evidence type="ECO:0000313" key="8">
    <source>
        <dbReference type="Proteomes" id="UP000070319"/>
    </source>
</evidence>
<evidence type="ECO:0000256" key="1">
    <source>
        <dbReference type="ARBA" id="ARBA00007754"/>
    </source>
</evidence>
<feature type="active site" description="Proton donor" evidence="4">
    <location>
        <position position="427"/>
    </location>
</feature>
<dbReference type="SUPFAM" id="SSF51445">
    <property type="entry name" value="(Trans)glycosidases"/>
    <property type="match status" value="1"/>
</dbReference>
<reference evidence="7 8" key="1">
    <citation type="submission" date="2016-02" db="EMBL/GenBank/DDBJ databases">
        <authorList>
            <person name="Wen L."/>
            <person name="He K."/>
            <person name="Yang H."/>
        </authorList>
    </citation>
    <scope>NUCLEOTIDE SEQUENCE [LARGE SCALE GENOMIC DNA]</scope>
    <source>
        <strain evidence="7 8">KLE1704</strain>
    </source>
</reference>
<dbReference type="GO" id="GO:0006080">
    <property type="term" value="P:substituted mannan metabolic process"/>
    <property type="evidence" value="ECO:0007669"/>
    <property type="project" value="InterPro"/>
</dbReference>
<keyword evidence="2 4" id="KW-0378">Hydrolase</keyword>
<dbReference type="PANTHER" id="PTHR40079">
    <property type="entry name" value="MANNAN ENDO-1,4-BETA-MANNOSIDASE E-RELATED"/>
    <property type="match status" value="1"/>
</dbReference>
<evidence type="ECO:0000256" key="4">
    <source>
        <dbReference type="PROSITE-ProRule" id="PRU01100"/>
    </source>
</evidence>
<evidence type="ECO:0000259" key="6">
    <source>
        <dbReference type="PROSITE" id="PS51764"/>
    </source>
</evidence>
<name>A0A139KZ32_9BACE</name>
<dbReference type="Gene3D" id="3.20.20.80">
    <property type="entry name" value="Glycosidases"/>
    <property type="match status" value="2"/>
</dbReference>
<protein>
    <submittedName>
        <fullName evidence="7">Glycosyl hydrolase family 26</fullName>
    </submittedName>
</protein>
<dbReference type="AlphaFoldDB" id="A0A139KZ32"/>
<dbReference type="Pfam" id="PF02156">
    <property type="entry name" value="Glyco_hydro_26"/>
    <property type="match status" value="2"/>
</dbReference>
<comment type="caution">
    <text evidence="7">The sequence shown here is derived from an EMBL/GenBank/DDBJ whole genome shotgun (WGS) entry which is preliminary data.</text>
</comment>
<keyword evidence="3 4" id="KW-0326">Glycosidase</keyword>
<dbReference type="PROSITE" id="PS51257">
    <property type="entry name" value="PROKAR_LIPOPROTEIN"/>
    <property type="match status" value="1"/>
</dbReference>
<sequence length="577" mass="63944">MNIMKMNKIWAALFVATAFGLVSCTDTDAQYTIPEVEAPVLVSTTPEANAAKVKRGEITIEVKYDKNVFFATKDLDKISFTGGTLISADVYGSSNVLTLTVNVPERETLCTLSIPEGVVLGPNKMPAPAVSLQFTTIALDKTPVMAVSTNAVKLYDYLLANYDKKVLSGMMAKESWNTDMAERVYEWTGKYPALNTFDYGHLAWSLAGANWINYGDITPVKNWADNHGIVSCMWHWNVPKFAPLEESIAATVWEGEKSTGNWAESIDLRKSEGFDTSVFDNAKAGDYIIVKVKDLDAAVGWWQGSVKNASWTDLVTGSGVVELTSAQTSYAVRLTEDALNEVKENGLVISGCNHTVTGVYIGTPATVYDLGTDYTYKPDETTFDAANSTVEGTWENKVFTSDMAAVAGYLKLLKDAGIPVLWRPFHEAAGKWFWWGKDAASHKAMWIAMFNYFKAQGLDNLIWVWTTETGDEDWYPGDQYVDIIGRDIYSKDAETCASQYAAISATYGNKMITLSECGTVGKISEQWAAGARWSWFMPWYDGEEEDGTPIVHADEAWWKDAMEQSYVITRDEVPSME</sequence>
<feature type="active site" description="Nucleophile" evidence="4">
    <location>
        <position position="516"/>
    </location>
</feature>
<dbReference type="GO" id="GO:0016985">
    <property type="term" value="F:mannan endo-1,4-beta-mannosidase activity"/>
    <property type="evidence" value="ECO:0007669"/>
    <property type="project" value="InterPro"/>
</dbReference>
<dbReference type="PATRIC" id="fig|329854.7.peg.3933"/>
<feature type="signal peptide" evidence="5">
    <location>
        <begin position="1"/>
        <end position="24"/>
    </location>
</feature>
<feature type="chain" id="PRO_5007486699" evidence="5">
    <location>
        <begin position="25"/>
        <end position="577"/>
    </location>
</feature>
<evidence type="ECO:0000313" key="7">
    <source>
        <dbReference type="EMBL" id="KXT44447.1"/>
    </source>
</evidence>
<feature type="domain" description="GH26" evidence="6">
    <location>
        <begin position="149"/>
        <end position="571"/>
    </location>
</feature>
<dbReference type="InterPro" id="IPR017853">
    <property type="entry name" value="GH"/>
</dbReference>
<keyword evidence="5" id="KW-0732">Signal</keyword>
<evidence type="ECO:0000256" key="3">
    <source>
        <dbReference type="ARBA" id="ARBA00023295"/>
    </source>
</evidence>
<comment type="similarity">
    <text evidence="1 4">Belongs to the glycosyl hydrolase 26 family.</text>
</comment>
<evidence type="ECO:0000256" key="2">
    <source>
        <dbReference type="ARBA" id="ARBA00022801"/>
    </source>
</evidence>
<gene>
    <name evidence="7" type="ORF">HMPREF2531_03863</name>
</gene>
<dbReference type="InterPro" id="IPR022790">
    <property type="entry name" value="GH26_dom"/>
</dbReference>